<proteinExistence type="predicted"/>
<dbReference type="PIRSF" id="PIRSF006171">
    <property type="entry name" value="RR_citrat_malat"/>
    <property type="match status" value="1"/>
</dbReference>
<dbReference type="Gene3D" id="1.10.10.10">
    <property type="entry name" value="Winged helix-like DNA-binding domain superfamily/Winged helix DNA-binding domain"/>
    <property type="match status" value="1"/>
</dbReference>
<dbReference type="PANTHER" id="PTHR45526:SF1">
    <property type="entry name" value="TRANSCRIPTIONAL REGULATORY PROTEIN DCUR-RELATED"/>
    <property type="match status" value="1"/>
</dbReference>
<dbReference type="InterPro" id="IPR051271">
    <property type="entry name" value="2C-system_Tx_regulators"/>
</dbReference>
<dbReference type="InterPro" id="IPR036390">
    <property type="entry name" value="WH_DNA-bd_sf"/>
</dbReference>
<dbReference type="Gene3D" id="3.40.50.2300">
    <property type="match status" value="1"/>
</dbReference>
<evidence type="ECO:0000256" key="3">
    <source>
        <dbReference type="ARBA" id="ARBA00022553"/>
    </source>
</evidence>
<evidence type="ECO:0000256" key="4">
    <source>
        <dbReference type="ARBA" id="ARBA00023012"/>
    </source>
</evidence>
<feature type="modified residue" description="4-aspartylphosphate" evidence="10">
    <location>
        <position position="54"/>
    </location>
</feature>
<dbReference type="InterPro" id="IPR036388">
    <property type="entry name" value="WH-like_DNA-bd_sf"/>
</dbReference>
<evidence type="ECO:0000256" key="1">
    <source>
        <dbReference type="ARBA" id="ARBA00004496"/>
    </source>
</evidence>
<dbReference type="Pfam" id="PF00072">
    <property type="entry name" value="Response_reg"/>
    <property type="match status" value="1"/>
</dbReference>
<keyword evidence="3 10" id="KW-0597">Phosphoprotein</keyword>
<dbReference type="InterPro" id="IPR011006">
    <property type="entry name" value="CheY-like_superfamily"/>
</dbReference>
<dbReference type="PROSITE" id="PS50110">
    <property type="entry name" value="RESPONSE_REGULATORY"/>
    <property type="match status" value="1"/>
</dbReference>
<protein>
    <recommendedName>
        <fullName evidence="9">Transcriptional regulatory protein</fullName>
    </recommendedName>
</protein>
<evidence type="ECO:0000256" key="9">
    <source>
        <dbReference type="PIRNR" id="PIRNR006171"/>
    </source>
</evidence>
<accession>A0ABZ2LE49</accession>
<dbReference type="EMBL" id="CP089983">
    <property type="protein sequence ID" value="WXB09213.1"/>
    <property type="molecule type" value="Genomic_DNA"/>
</dbReference>
<name>A0ABZ2LE49_9BACT</name>
<keyword evidence="6 9" id="KW-0238">DNA-binding</keyword>
<keyword evidence="7 9" id="KW-0010">Activator</keyword>
<evidence type="ECO:0000313" key="12">
    <source>
        <dbReference type="EMBL" id="WXB09213.1"/>
    </source>
</evidence>
<dbReference type="RefSeq" id="WP_394838884.1">
    <property type="nucleotide sequence ID" value="NZ_CP089929.1"/>
</dbReference>
<dbReference type="Proteomes" id="UP001374803">
    <property type="component" value="Chromosome"/>
</dbReference>
<evidence type="ECO:0000313" key="13">
    <source>
        <dbReference type="Proteomes" id="UP001374803"/>
    </source>
</evidence>
<dbReference type="SMART" id="SM00448">
    <property type="entry name" value="REC"/>
    <property type="match status" value="1"/>
</dbReference>
<reference evidence="12" key="1">
    <citation type="submission" date="2021-12" db="EMBL/GenBank/DDBJ databases">
        <title>Discovery of the Pendulisporaceae a myxobacterial family with distinct sporulation behavior and unique specialized metabolism.</title>
        <authorList>
            <person name="Garcia R."/>
            <person name="Popoff A."/>
            <person name="Bader C.D."/>
            <person name="Loehr J."/>
            <person name="Walesch S."/>
            <person name="Walt C."/>
            <person name="Boldt J."/>
            <person name="Bunk B."/>
            <person name="Haeckl F.J.F.P.J."/>
            <person name="Gunesch A.P."/>
            <person name="Birkelbach J."/>
            <person name="Nuebel U."/>
            <person name="Pietschmann T."/>
            <person name="Bach T."/>
            <person name="Mueller R."/>
        </authorList>
    </citation>
    <scope>NUCLEOTIDE SEQUENCE</scope>
    <source>
        <strain evidence="12">MSr11367</strain>
    </source>
</reference>
<keyword evidence="8 9" id="KW-0804">Transcription</keyword>
<dbReference type="SUPFAM" id="SSF46785">
    <property type="entry name" value="Winged helix' DNA-binding domain"/>
    <property type="match status" value="1"/>
</dbReference>
<evidence type="ECO:0000256" key="10">
    <source>
        <dbReference type="PROSITE-ProRule" id="PRU00169"/>
    </source>
</evidence>
<keyword evidence="4 9" id="KW-0902">Two-component regulatory system</keyword>
<gene>
    <name evidence="12" type="ORF">LVJ94_18500</name>
</gene>
<evidence type="ECO:0000256" key="5">
    <source>
        <dbReference type="ARBA" id="ARBA00023015"/>
    </source>
</evidence>
<dbReference type="InterPro" id="IPR001789">
    <property type="entry name" value="Sig_transdc_resp-reg_receiver"/>
</dbReference>
<keyword evidence="2 9" id="KW-0963">Cytoplasm</keyword>
<dbReference type="InterPro" id="IPR005471">
    <property type="entry name" value="Tscrpt_reg_IclR_N"/>
</dbReference>
<evidence type="ECO:0000259" key="11">
    <source>
        <dbReference type="PROSITE" id="PS50110"/>
    </source>
</evidence>
<evidence type="ECO:0000256" key="6">
    <source>
        <dbReference type="ARBA" id="ARBA00023125"/>
    </source>
</evidence>
<feature type="domain" description="Response regulatory" evidence="11">
    <location>
        <begin position="3"/>
        <end position="114"/>
    </location>
</feature>
<dbReference type="Pfam" id="PF09339">
    <property type="entry name" value="HTH_IclR"/>
    <property type="match status" value="1"/>
</dbReference>
<dbReference type="SUPFAM" id="SSF52172">
    <property type="entry name" value="CheY-like"/>
    <property type="match status" value="1"/>
</dbReference>
<organism evidence="12 13">
    <name type="scientific">Pendulispora rubella</name>
    <dbReference type="NCBI Taxonomy" id="2741070"/>
    <lineage>
        <taxon>Bacteria</taxon>
        <taxon>Pseudomonadati</taxon>
        <taxon>Myxococcota</taxon>
        <taxon>Myxococcia</taxon>
        <taxon>Myxococcales</taxon>
        <taxon>Sorangiineae</taxon>
        <taxon>Pendulisporaceae</taxon>
        <taxon>Pendulispora</taxon>
    </lineage>
</organism>
<evidence type="ECO:0000256" key="2">
    <source>
        <dbReference type="ARBA" id="ARBA00022490"/>
    </source>
</evidence>
<keyword evidence="5 9" id="KW-0805">Transcription regulation</keyword>
<keyword evidence="13" id="KW-1185">Reference proteome</keyword>
<dbReference type="PANTHER" id="PTHR45526">
    <property type="entry name" value="TRANSCRIPTIONAL REGULATORY PROTEIN DPIA"/>
    <property type="match status" value="1"/>
</dbReference>
<comment type="subcellular location">
    <subcellularLocation>
        <location evidence="1 9">Cytoplasm</location>
    </subcellularLocation>
</comment>
<dbReference type="InterPro" id="IPR024187">
    <property type="entry name" value="Sig_transdc_resp-reg_cit/mal"/>
</dbReference>
<evidence type="ECO:0000256" key="8">
    <source>
        <dbReference type="ARBA" id="ARBA00023163"/>
    </source>
</evidence>
<sequence>MIRVLVVEDDFRVAQVNAAFAERVPGFKVVGTARTAAEARQLARELSPDLVLLDSYLPDGSGIELLRELDADAILLTAASDAESVRAAFAAGALNYVIKPFTAEQLHDRLTAYAQYRAHLGVPTKTLSQEDIDRAFRLLHEGDRPPAAKGQSPVTAKLVGDALRAAEGPRSAAQLATDLGIARATVQRYLAALAQEGTVRMTLRYGATGRPEHQYEWDRR</sequence>
<dbReference type="CDD" id="cd19925">
    <property type="entry name" value="REC_citrate_TCS"/>
    <property type="match status" value="1"/>
</dbReference>
<evidence type="ECO:0000256" key="7">
    <source>
        <dbReference type="ARBA" id="ARBA00023159"/>
    </source>
</evidence>